<keyword evidence="3" id="KW-1185">Reference proteome</keyword>
<evidence type="ECO:0000313" key="3">
    <source>
        <dbReference type="Proteomes" id="UP000776252"/>
    </source>
</evidence>
<proteinExistence type="predicted"/>
<organism evidence="2 3">
    <name type="scientific">Clostridium frigoris</name>
    <dbReference type="NCBI Taxonomy" id="205327"/>
    <lineage>
        <taxon>Bacteria</taxon>
        <taxon>Bacillati</taxon>
        <taxon>Bacillota</taxon>
        <taxon>Clostridia</taxon>
        <taxon>Eubacteriales</taxon>
        <taxon>Clostridiaceae</taxon>
        <taxon>Clostridium</taxon>
    </lineage>
</organism>
<keyword evidence="1" id="KW-0472">Membrane</keyword>
<evidence type="ECO:0000256" key="1">
    <source>
        <dbReference type="SAM" id="Phobius"/>
    </source>
</evidence>
<dbReference type="RefSeq" id="WP_216150060.1">
    <property type="nucleotide sequence ID" value="NZ_JAHLDV010000033.1"/>
</dbReference>
<dbReference type="PANTHER" id="PTHR37305">
    <property type="entry name" value="INTEGRAL MEMBRANE PROTEIN-RELATED"/>
    <property type="match status" value="1"/>
</dbReference>
<feature type="transmembrane region" description="Helical" evidence="1">
    <location>
        <begin position="218"/>
        <end position="243"/>
    </location>
</feature>
<feature type="transmembrane region" description="Helical" evidence="1">
    <location>
        <begin position="23"/>
        <end position="42"/>
    </location>
</feature>
<gene>
    <name evidence="2" type="ORF">KPL37_13075</name>
</gene>
<feature type="transmembrane region" description="Helical" evidence="1">
    <location>
        <begin position="166"/>
        <end position="198"/>
    </location>
</feature>
<keyword evidence="1" id="KW-0812">Transmembrane</keyword>
<name>A0ABS6BWT5_9CLOT</name>
<protein>
    <submittedName>
        <fullName evidence="2">ABC transporter permease</fullName>
    </submittedName>
</protein>
<feature type="transmembrane region" description="Helical" evidence="1">
    <location>
        <begin position="297"/>
        <end position="325"/>
    </location>
</feature>
<feature type="transmembrane region" description="Helical" evidence="1">
    <location>
        <begin position="125"/>
        <end position="145"/>
    </location>
</feature>
<dbReference type="Proteomes" id="UP000776252">
    <property type="component" value="Unassembled WGS sequence"/>
</dbReference>
<accession>A0ABS6BWT5</accession>
<comment type="caution">
    <text evidence="2">The sequence shown here is derived from an EMBL/GenBank/DDBJ whole genome shotgun (WGS) entry which is preliminary data.</text>
</comment>
<evidence type="ECO:0000313" key="2">
    <source>
        <dbReference type="EMBL" id="MBU3160677.1"/>
    </source>
</evidence>
<reference evidence="2 3" key="1">
    <citation type="submission" date="2021-06" db="EMBL/GenBank/DDBJ databases">
        <title>Clostridia strains as spoilage organisms.</title>
        <authorList>
            <person name="Wambui J."/>
            <person name="Stephan R."/>
            <person name="Stevens M.J.A."/>
        </authorList>
    </citation>
    <scope>NUCLEOTIDE SEQUENCE [LARGE SCALE GENOMIC DNA]</scope>
    <source>
        <strain evidence="2 3">DSM 14204</strain>
    </source>
</reference>
<dbReference type="EMBL" id="JAHLDV010000033">
    <property type="protein sequence ID" value="MBU3160677.1"/>
    <property type="molecule type" value="Genomic_DNA"/>
</dbReference>
<feature type="transmembrane region" description="Helical" evidence="1">
    <location>
        <begin position="255"/>
        <end position="277"/>
    </location>
</feature>
<keyword evidence="1" id="KW-1133">Transmembrane helix</keyword>
<dbReference type="PANTHER" id="PTHR37305:SF1">
    <property type="entry name" value="MEMBRANE PROTEIN"/>
    <property type="match status" value="1"/>
</dbReference>
<sequence>MGSFFTLVSIENTKLWKRVSAKVMFLIMIILILAAAGIYKYYTVSQKIPNDVKVSQKWKQELQTNLTIQKTQLKQAEDGKDNSAKAFTGSLKKGIAEGEYRLSNNIKPESQKSVWSRSTEFSTNAGYSGLIALFVIIACSALVAGEFSEGTMKMMISRPYKRYEILSAKLVTTIIYGLELLVATFLLNFIMMGVLFGFNGIGAKEMLWTSSSIMYIPAALKTIIVFLLDYLQVLVYVIIAFAISAISRSRSMATGFSLFLLFVGSTIINMVAMYFSWGKYLPLGMSNFSRFITSGSPIGGTTLAFALGLSAIYSVIFAFAGYYVFEKRDI</sequence>
<dbReference type="Pfam" id="PF12679">
    <property type="entry name" value="ABC2_membrane_2"/>
    <property type="match status" value="1"/>
</dbReference>